<dbReference type="AlphaFoldDB" id="A0AAV0D9D5"/>
<comment type="caution">
    <text evidence="1">The sequence shown here is derived from an EMBL/GenBank/DDBJ whole genome shotgun (WGS) entry which is preliminary data.</text>
</comment>
<name>A0AAV0D9D5_9ASTE</name>
<accession>A0AAV0D9D5</accession>
<gene>
    <name evidence="1" type="ORF">CEPIT_LOCUS12458</name>
</gene>
<protein>
    <submittedName>
        <fullName evidence="1">Uncharacterized protein</fullName>
    </submittedName>
</protein>
<dbReference type="EMBL" id="CAMAPF010000075">
    <property type="protein sequence ID" value="CAH9093340.1"/>
    <property type="molecule type" value="Genomic_DNA"/>
</dbReference>
<dbReference type="Proteomes" id="UP001152523">
    <property type="component" value="Unassembled WGS sequence"/>
</dbReference>
<keyword evidence="2" id="KW-1185">Reference proteome</keyword>
<evidence type="ECO:0000313" key="1">
    <source>
        <dbReference type="EMBL" id="CAH9093340.1"/>
    </source>
</evidence>
<sequence>MAVVMSDAAMATSDAVAAGGAAGVGAGEGGSHSLDCTTETSVSCSVLYIGVLLKQSDTSLRV</sequence>
<reference evidence="1" key="1">
    <citation type="submission" date="2022-07" db="EMBL/GenBank/DDBJ databases">
        <authorList>
            <person name="Macas J."/>
            <person name="Novak P."/>
            <person name="Neumann P."/>
        </authorList>
    </citation>
    <scope>NUCLEOTIDE SEQUENCE</scope>
</reference>
<evidence type="ECO:0000313" key="2">
    <source>
        <dbReference type="Proteomes" id="UP001152523"/>
    </source>
</evidence>
<proteinExistence type="predicted"/>
<organism evidence="1 2">
    <name type="scientific">Cuscuta epithymum</name>
    <dbReference type="NCBI Taxonomy" id="186058"/>
    <lineage>
        <taxon>Eukaryota</taxon>
        <taxon>Viridiplantae</taxon>
        <taxon>Streptophyta</taxon>
        <taxon>Embryophyta</taxon>
        <taxon>Tracheophyta</taxon>
        <taxon>Spermatophyta</taxon>
        <taxon>Magnoliopsida</taxon>
        <taxon>eudicotyledons</taxon>
        <taxon>Gunneridae</taxon>
        <taxon>Pentapetalae</taxon>
        <taxon>asterids</taxon>
        <taxon>lamiids</taxon>
        <taxon>Solanales</taxon>
        <taxon>Convolvulaceae</taxon>
        <taxon>Cuscuteae</taxon>
        <taxon>Cuscuta</taxon>
        <taxon>Cuscuta subgen. Cuscuta</taxon>
    </lineage>
</organism>